<keyword evidence="5" id="KW-1185">Reference proteome</keyword>
<evidence type="ECO:0000256" key="2">
    <source>
        <dbReference type="PIRSR" id="PIRSR640198-2"/>
    </source>
</evidence>
<evidence type="ECO:0000313" key="4">
    <source>
        <dbReference type="EMBL" id="KAJ5381230.1"/>
    </source>
</evidence>
<dbReference type="InterPro" id="IPR040198">
    <property type="entry name" value="Fido_containing"/>
</dbReference>
<sequence>MTDASHHASLGQKILAHIKSTSRLEPGTISVSIHGHNTDLTITQDEAYSYEIAHAVFNPELAFSQVIDSMDRLTTLLHNLSDVVYGSNMIDKAGAGLKAARQLSMKVFCGEDTFEEDAQKDDKYYVRIQKQRVHARLPANHTDILQTHREVVQHAKAAAYLIEKLGINGEDLTEDLILETHRILTSKVDAESASWKEYSSVYRTDDVSVGLHTFISPEGIPEKMKEMIRQYNSDLDKAARTGLIDPIMLAAKYAHIFVNIHPFLDGNGRMSRLILNSILLKFGLFNVCLGKMEHDRYIYKEIVASASQLEDTYDGREEEEKPVAYKELASLVLHCSQNHLSKFMKAALK</sequence>
<proteinExistence type="predicted"/>
<dbReference type="GO" id="GO:0005524">
    <property type="term" value="F:ATP binding"/>
    <property type="evidence" value="ECO:0007669"/>
    <property type="project" value="UniProtKB-KW"/>
</dbReference>
<dbReference type="PROSITE" id="PS51459">
    <property type="entry name" value="FIDO"/>
    <property type="match status" value="1"/>
</dbReference>
<keyword evidence="2" id="KW-0547">Nucleotide-binding</keyword>
<feature type="binding site" evidence="2">
    <location>
        <begin position="265"/>
        <end position="272"/>
    </location>
    <ligand>
        <name>ATP</name>
        <dbReference type="ChEBI" id="CHEBI:30616"/>
    </ligand>
</feature>
<dbReference type="EMBL" id="JAPZBS010000002">
    <property type="protein sequence ID" value="KAJ5381230.1"/>
    <property type="molecule type" value="Genomic_DNA"/>
</dbReference>
<name>A0A9W9SML5_9EURO</name>
<evidence type="ECO:0000313" key="5">
    <source>
        <dbReference type="Proteomes" id="UP001147782"/>
    </source>
</evidence>
<dbReference type="PANTHER" id="PTHR13504:SF38">
    <property type="entry name" value="FIDO DOMAIN-CONTAINING PROTEIN"/>
    <property type="match status" value="1"/>
</dbReference>
<dbReference type="GeneID" id="81435766"/>
<accession>A0A9W9SML5</accession>
<dbReference type="InterPro" id="IPR003812">
    <property type="entry name" value="Fido"/>
</dbReference>
<dbReference type="AlphaFoldDB" id="A0A9W9SML5"/>
<protein>
    <recommendedName>
        <fullName evidence="3">Fido domain-containing protein</fullName>
    </recommendedName>
</protein>
<organism evidence="4 5">
    <name type="scientific">Penicillium cataractarum</name>
    <dbReference type="NCBI Taxonomy" id="2100454"/>
    <lineage>
        <taxon>Eukaryota</taxon>
        <taxon>Fungi</taxon>
        <taxon>Dikarya</taxon>
        <taxon>Ascomycota</taxon>
        <taxon>Pezizomycotina</taxon>
        <taxon>Eurotiomycetes</taxon>
        <taxon>Eurotiomycetidae</taxon>
        <taxon>Eurotiales</taxon>
        <taxon>Aspergillaceae</taxon>
        <taxon>Penicillium</taxon>
    </lineage>
</organism>
<dbReference type="Proteomes" id="UP001147782">
    <property type="component" value="Unassembled WGS sequence"/>
</dbReference>
<gene>
    <name evidence="4" type="ORF">N7496_003658</name>
</gene>
<evidence type="ECO:0000256" key="1">
    <source>
        <dbReference type="PIRSR" id="PIRSR640198-1"/>
    </source>
</evidence>
<comment type="caution">
    <text evidence="4">The sequence shown here is derived from an EMBL/GenBank/DDBJ whole genome shotgun (WGS) entry which is preliminary data.</text>
</comment>
<feature type="active site" evidence="1">
    <location>
        <position position="261"/>
    </location>
</feature>
<reference evidence="4" key="1">
    <citation type="submission" date="2022-11" db="EMBL/GenBank/DDBJ databases">
        <authorList>
            <person name="Petersen C."/>
        </authorList>
    </citation>
    <scope>NUCLEOTIDE SEQUENCE</scope>
    <source>
        <strain evidence="4">IBT 29864</strain>
    </source>
</reference>
<reference evidence="4" key="2">
    <citation type="journal article" date="2023" name="IMA Fungus">
        <title>Comparative genomic study of the Penicillium genus elucidates a diverse pangenome and 15 lateral gene transfer events.</title>
        <authorList>
            <person name="Petersen C."/>
            <person name="Sorensen T."/>
            <person name="Nielsen M.R."/>
            <person name="Sondergaard T.E."/>
            <person name="Sorensen J.L."/>
            <person name="Fitzpatrick D.A."/>
            <person name="Frisvad J.C."/>
            <person name="Nielsen K.L."/>
        </authorList>
    </citation>
    <scope>NUCLEOTIDE SEQUENCE</scope>
    <source>
        <strain evidence="4">IBT 29864</strain>
    </source>
</reference>
<dbReference type="SUPFAM" id="SSF140931">
    <property type="entry name" value="Fic-like"/>
    <property type="match status" value="1"/>
</dbReference>
<feature type="domain" description="Fido" evidence="3">
    <location>
        <begin position="172"/>
        <end position="334"/>
    </location>
</feature>
<dbReference type="Pfam" id="PF02661">
    <property type="entry name" value="Fic"/>
    <property type="match status" value="1"/>
</dbReference>
<evidence type="ECO:0000259" key="3">
    <source>
        <dbReference type="PROSITE" id="PS51459"/>
    </source>
</evidence>
<dbReference type="Gene3D" id="1.10.3290.10">
    <property type="entry name" value="Fido-like domain"/>
    <property type="match status" value="1"/>
</dbReference>
<dbReference type="OrthoDB" id="439046at2759"/>
<dbReference type="RefSeq" id="XP_056558801.1">
    <property type="nucleotide sequence ID" value="XM_056696589.1"/>
</dbReference>
<dbReference type="InterPro" id="IPR036597">
    <property type="entry name" value="Fido-like_dom_sf"/>
</dbReference>
<keyword evidence="2" id="KW-0067">ATP-binding</keyword>
<dbReference type="PANTHER" id="PTHR13504">
    <property type="entry name" value="FIDO DOMAIN-CONTAINING PROTEIN DDB_G0283145"/>
    <property type="match status" value="1"/>
</dbReference>
<feature type="binding site" evidence="2">
    <location>
        <begin position="209"/>
        <end position="212"/>
    </location>
    <ligand>
        <name>ATP</name>
        <dbReference type="ChEBI" id="CHEBI:30616"/>
    </ligand>
</feature>